<reference evidence="2" key="2">
    <citation type="submission" date="2020-04" db="EMBL/GenBank/DDBJ databases">
        <authorList>
            <person name="Santos R.A.C."/>
            <person name="Steenwyk J.L."/>
            <person name="Rivero-Menendez O."/>
            <person name="Mead M.E."/>
            <person name="Silva L.P."/>
            <person name="Bastos R.W."/>
            <person name="Alastruey-Izquierdo A."/>
            <person name="Goldman G.H."/>
            <person name="Rokas A."/>
        </authorList>
    </citation>
    <scope>NUCLEOTIDE SEQUENCE</scope>
    <source>
        <strain evidence="2">CNM-CM6805</strain>
    </source>
</reference>
<organism evidence="2 3">
    <name type="scientific">Aspergillus fumigatiaffinis</name>
    <dbReference type="NCBI Taxonomy" id="340414"/>
    <lineage>
        <taxon>Eukaryota</taxon>
        <taxon>Fungi</taxon>
        <taxon>Dikarya</taxon>
        <taxon>Ascomycota</taxon>
        <taxon>Pezizomycotina</taxon>
        <taxon>Eurotiomycetes</taxon>
        <taxon>Eurotiomycetidae</taxon>
        <taxon>Eurotiales</taxon>
        <taxon>Aspergillaceae</taxon>
        <taxon>Aspergillus</taxon>
        <taxon>Aspergillus subgen. Fumigati</taxon>
    </lineage>
</organism>
<keyword evidence="3" id="KW-1185">Reference proteome</keyword>
<feature type="region of interest" description="Disordered" evidence="1">
    <location>
        <begin position="38"/>
        <end position="57"/>
    </location>
</feature>
<feature type="region of interest" description="Disordered" evidence="1">
    <location>
        <begin position="1"/>
        <end position="27"/>
    </location>
</feature>
<comment type="caution">
    <text evidence="2">The sequence shown here is derived from an EMBL/GenBank/DDBJ whole genome shotgun (WGS) entry which is preliminary data.</text>
</comment>
<gene>
    <name evidence="2" type="ORF">CNMCM6805_007517</name>
</gene>
<dbReference type="EMBL" id="JAAAPX010000052">
    <property type="protein sequence ID" value="KAF4236411.1"/>
    <property type="molecule type" value="Genomic_DNA"/>
</dbReference>
<evidence type="ECO:0000313" key="2">
    <source>
        <dbReference type="EMBL" id="KAF4236411.1"/>
    </source>
</evidence>
<accession>A0A8H4GT23</accession>
<evidence type="ECO:0000313" key="3">
    <source>
        <dbReference type="Proteomes" id="UP000653565"/>
    </source>
</evidence>
<protein>
    <submittedName>
        <fullName evidence="2">Uncharacterized protein</fullName>
    </submittedName>
</protein>
<proteinExistence type="predicted"/>
<dbReference type="Proteomes" id="UP000653565">
    <property type="component" value="Unassembled WGS sequence"/>
</dbReference>
<sequence length="143" mass="15710">MSAVGKLGPNGDREPESAEDSISSLEAREAEVHKLARRFTEQSNHSMAGQNPFAAEPERLWSPMVNTSSRAWCEAMLLMHTEDTQEVLRGHSAATAACETLATPMRTRFLQISDFFFATAMLPHDKQDGVLTIGVSAFLLEGE</sequence>
<dbReference type="OrthoDB" id="3800083at2759"/>
<name>A0A8H4GT23_9EURO</name>
<dbReference type="AlphaFoldDB" id="A0A8H4GT23"/>
<evidence type="ECO:0000256" key="1">
    <source>
        <dbReference type="SAM" id="MobiDB-lite"/>
    </source>
</evidence>
<reference evidence="2" key="1">
    <citation type="journal article" date="2020" name="bioRxiv">
        <title>Genomic and phenotypic heterogeneity of clinical isolates of the human pathogens Aspergillus fumigatus, Aspergillus lentulus and Aspergillus fumigatiaffinis.</title>
        <authorList>
            <person name="dos Santos R.A.C."/>
            <person name="Steenwyk J.L."/>
            <person name="Rivero-Menendez O."/>
            <person name="Mead M.E."/>
            <person name="Silva L.P."/>
            <person name="Bastos R.W."/>
            <person name="Alastruey-Izquierdo A."/>
            <person name="Goldman G.H."/>
            <person name="Rokas A."/>
        </authorList>
    </citation>
    <scope>NUCLEOTIDE SEQUENCE</scope>
    <source>
        <strain evidence="2">CNM-CM6805</strain>
    </source>
</reference>